<feature type="region of interest" description="Disordered" evidence="1">
    <location>
        <begin position="47"/>
        <end position="68"/>
    </location>
</feature>
<evidence type="ECO:0000256" key="1">
    <source>
        <dbReference type="SAM" id="MobiDB-lite"/>
    </source>
</evidence>
<keyword evidence="3" id="KW-1185">Reference proteome</keyword>
<protein>
    <submittedName>
        <fullName evidence="2">Uncharacterized protein z579R</fullName>
    </submittedName>
</protein>
<feature type="compositionally biased region" description="Basic and acidic residues" evidence="1">
    <location>
        <begin position="51"/>
        <end position="62"/>
    </location>
</feature>
<gene>
    <name evidence="2" type="primary">z579R</name>
    <name evidence="2" type="ORF">ATCV1_z579R</name>
</gene>
<proteinExistence type="predicted"/>
<evidence type="ECO:0000313" key="3">
    <source>
        <dbReference type="Proteomes" id="UP000202420"/>
    </source>
</evidence>
<dbReference type="KEGG" id="vg:5470297"/>
<evidence type="ECO:0000313" key="2">
    <source>
        <dbReference type="EMBL" id="ABT16713.1"/>
    </source>
</evidence>
<dbReference type="Proteomes" id="UP000202420">
    <property type="component" value="Segment"/>
</dbReference>
<organism evidence="2 3">
    <name type="scientific">Chlorovirus heliozoae</name>
    <dbReference type="NCBI Taxonomy" id="322019"/>
    <lineage>
        <taxon>Viruses</taxon>
        <taxon>Varidnaviria</taxon>
        <taxon>Bamfordvirae</taxon>
        <taxon>Nucleocytoviricota</taxon>
        <taxon>Megaviricetes</taxon>
        <taxon>Algavirales</taxon>
        <taxon>Phycodnaviridae</taxon>
        <taxon>Chlorovirus</taxon>
    </lineage>
</organism>
<reference evidence="2 3" key="1">
    <citation type="submission" date="2006-09" db="EMBL/GenBank/DDBJ databases">
        <title>Sequence and annotation of the 288-kb ATCV-1 virus that infects an endosymbiotic Chlorella strain of the heliozoon Acanthocystis turfacea.</title>
        <authorList>
            <person name="Fitzgerald L.A."/>
            <person name="Graves M.V."/>
            <person name="Li X."/>
            <person name="Pfitzner A.J.P."/>
            <person name="Hartigan J."/>
            <person name="Van Etten J.L."/>
        </authorList>
    </citation>
    <scope>NUCLEOTIDE SEQUENCE [LARGE SCALE GENOMIC DNA]</scope>
    <source>
        <strain evidence="2 3">ATCV-1</strain>
    </source>
</reference>
<dbReference type="RefSeq" id="YP_001427060.1">
    <property type="nucleotide sequence ID" value="NC_008724.1"/>
</dbReference>
<accession>A7K9I9</accession>
<dbReference type="EMBL" id="EF101928">
    <property type="protein sequence ID" value="ABT16713.1"/>
    <property type="molecule type" value="Genomic_DNA"/>
</dbReference>
<dbReference type="GeneID" id="5470297"/>
<sequence length="68" mass="7719">MLVSSRLPFGSCANRIHCRSVCPNVICEDESLPCCRLRGGQSRQSSYSSIFRDETPRTRGRDTSMFFL</sequence>
<name>A7K9I9_9PHYC</name>